<dbReference type="PANTHER" id="PTHR10252">
    <property type="entry name" value="HISTONE-LIKE TRANSCRIPTION FACTOR CCAAT-RELATED"/>
    <property type="match status" value="1"/>
</dbReference>
<dbReference type="AlphaFoldDB" id="A0A2H9TNQ5"/>
<evidence type="ECO:0000256" key="2">
    <source>
        <dbReference type="ARBA" id="ARBA00023242"/>
    </source>
</evidence>
<name>A0A2H9TNQ5_9FUNG</name>
<proteinExistence type="predicted"/>
<dbReference type="Gene3D" id="1.10.20.10">
    <property type="entry name" value="Histone, subunit A"/>
    <property type="match status" value="1"/>
</dbReference>
<dbReference type="GO" id="GO:0046982">
    <property type="term" value="F:protein heterodimerization activity"/>
    <property type="evidence" value="ECO:0007669"/>
    <property type="project" value="InterPro"/>
</dbReference>
<feature type="region of interest" description="Disordered" evidence="3">
    <location>
        <begin position="123"/>
        <end position="143"/>
    </location>
</feature>
<evidence type="ECO:0000256" key="1">
    <source>
        <dbReference type="ARBA" id="ARBA00004123"/>
    </source>
</evidence>
<dbReference type="STRING" id="1246581.A0A2H9TNQ5"/>
<feature type="compositionally biased region" description="Acidic residues" evidence="3">
    <location>
        <begin position="123"/>
        <end position="133"/>
    </location>
</feature>
<evidence type="ECO:0000256" key="3">
    <source>
        <dbReference type="SAM" id="MobiDB-lite"/>
    </source>
</evidence>
<gene>
    <name evidence="5" type="ORF">PSACC_00864</name>
</gene>
<dbReference type="InterPro" id="IPR009072">
    <property type="entry name" value="Histone-fold"/>
</dbReference>
<comment type="subcellular location">
    <subcellularLocation>
        <location evidence="1">Nucleus</location>
    </subcellularLocation>
</comment>
<dbReference type="InterPro" id="IPR003958">
    <property type="entry name" value="CBFA_NFYB_domain"/>
</dbReference>
<protein>
    <recommendedName>
        <fullName evidence="4">Transcription factor CBF/NF-Y/archaeal histone domain-containing protein</fullName>
    </recommendedName>
</protein>
<dbReference type="SUPFAM" id="SSF47113">
    <property type="entry name" value="Histone-fold"/>
    <property type="match status" value="1"/>
</dbReference>
<dbReference type="PANTHER" id="PTHR10252:SF54">
    <property type="entry name" value="CHROMATIN ACCESSIBILITY COMPLEX PROTEIN 1"/>
    <property type="match status" value="1"/>
</dbReference>
<dbReference type="Pfam" id="PF00808">
    <property type="entry name" value="CBFD_NFYB_HMF"/>
    <property type="match status" value="1"/>
</dbReference>
<feature type="domain" description="Transcription factor CBF/NF-Y/archaeal histone" evidence="4">
    <location>
        <begin position="23"/>
        <end position="72"/>
    </location>
</feature>
<comment type="caution">
    <text evidence="5">The sequence shown here is derived from an EMBL/GenBank/DDBJ whole genome shotgun (WGS) entry which is preliminary data.</text>
</comment>
<dbReference type="GO" id="GO:0005634">
    <property type="term" value="C:nucleus"/>
    <property type="evidence" value="ECO:0007669"/>
    <property type="project" value="UniProtKB-SubCell"/>
</dbReference>
<evidence type="ECO:0000313" key="5">
    <source>
        <dbReference type="EMBL" id="PJF19367.1"/>
    </source>
</evidence>
<dbReference type="InterPro" id="IPR050568">
    <property type="entry name" value="Transcr_DNA_Rep_Reg"/>
</dbReference>
<evidence type="ECO:0000313" key="6">
    <source>
        <dbReference type="Proteomes" id="UP000240830"/>
    </source>
</evidence>
<accession>A0A2H9TNQ5</accession>
<organism evidence="5 6">
    <name type="scientific">Paramicrosporidium saccamoebae</name>
    <dbReference type="NCBI Taxonomy" id="1246581"/>
    <lineage>
        <taxon>Eukaryota</taxon>
        <taxon>Fungi</taxon>
        <taxon>Fungi incertae sedis</taxon>
        <taxon>Cryptomycota</taxon>
        <taxon>Cryptomycota incertae sedis</taxon>
        <taxon>Paramicrosporidium</taxon>
    </lineage>
</organism>
<sequence length="143" mass="15622">MESTDAASTAANQQSTWPAVSLSFPQARVKKIMKADKDLGTEVFLEFLTGQAAKLTATEKRKTVTYKDIASTVSSDPRLHFLTEIIPKPVPLAEAIEAQRRHHAEMGQIAGLTMEGAEIDESVEMDGSPELDVEYPPQGTTFE</sequence>
<keyword evidence="6" id="KW-1185">Reference proteome</keyword>
<dbReference type="OrthoDB" id="636685at2759"/>
<dbReference type="Proteomes" id="UP000240830">
    <property type="component" value="Unassembled WGS sequence"/>
</dbReference>
<dbReference type="EMBL" id="MTSL01000065">
    <property type="protein sequence ID" value="PJF19367.1"/>
    <property type="molecule type" value="Genomic_DNA"/>
</dbReference>
<evidence type="ECO:0000259" key="4">
    <source>
        <dbReference type="Pfam" id="PF00808"/>
    </source>
</evidence>
<reference evidence="5 6" key="1">
    <citation type="submission" date="2016-10" db="EMBL/GenBank/DDBJ databases">
        <title>The genome of Paramicrosporidium saccamoebae is the missing link in understanding Cryptomycota and Microsporidia evolution.</title>
        <authorList>
            <person name="Quandt C.A."/>
            <person name="Beaudet D."/>
            <person name="Corsaro D."/>
            <person name="Michel R."/>
            <person name="Corradi N."/>
            <person name="James T."/>
        </authorList>
    </citation>
    <scope>NUCLEOTIDE SEQUENCE [LARGE SCALE GENOMIC DNA]</scope>
    <source>
        <strain evidence="5 6">KSL3</strain>
    </source>
</reference>
<keyword evidence="2" id="KW-0539">Nucleus</keyword>